<dbReference type="SUPFAM" id="SSF53067">
    <property type="entry name" value="Actin-like ATPase domain"/>
    <property type="match status" value="2"/>
</dbReference>
<feature type="domain" description="Carbohydrate kinase FGGY N-terminal" evidence="5">
    <location>
        <begin position="7"/>
        <end position="251"/>
    </location>
</feature>
<evidence type="ECO:0000256" key="1">
    <source>
        <dbReference type="ARBA" id="ARBA00009156"/>
    </source>
</evidence>
<evidence type="ECO:0000259" key="5">
    <source>
        <dbReference type="Pfam" id="PF00370"/>
    </source>
</evidence>
<dbReference type="PANTHER" id="PTHR43095:SF5">
    <property type="entry name" value="XYLULOSE KINASE"/>
    <property type="match status" value="1"/>
</dbReference>
<dbReference type="InterPro" id="IPR000577">
    <property type="entry name" value="Carb_kinase_FGGY"/>
</dbReference>
<dbReference type="CDD" id="cd07808">
    <property type="entry name" value="ASKHA_NBD_FGGY_EcXK-like"/>
    <property type="match status" value="1"/>
</dbReference>
<evidence type="ECO:0000259" key="6">
    <source>
        <dbReference type="Pfam" id="PF02782"/>
    </source>
</evidence>
<dbReference type="GO" id="GO:0016301">
    <property type="term" value="F:kinase activity"/>
    <property type="evidence" value="ECO:0007669"/>
    <property type="project" value="UniProtKB-KW"/>
</dbReference>
<organism evidence="7 8">
    <name type="scientific">Lichenicoccus roseus</name>
    <dbReference type="NCBI Taxonomy" id="2683649"/>
    <lineage>
        <taxon>Bacteria</taxon>
        <taxon>Pseudomonadati</taxon>
        <taxon>Pseudomonadota</taxon>
        <taxon>Alphaproteobacteria</taxon>
        <taxon>Acetobacterales</taxon>
        <taxon>Acetobacteraceae</taxon>
        <taxon>Lichenicoccus</taxon>
    </lineage>
</organism>
<keyword evidence="3 4" id="KW-0418">Kinase</keyword>
<dbReference type="RefSeq" id="WP_138327575.1">
    <property type="nucleotide sequence ID" value="NZ_VCDI01000008.1"/>
</dbReference>
<dbReference type="OrthoDB" id="9805576at2"/>
<dbReference type="InterPro" id="IPR018485">
    <property type="entry name" value="FGGY_C"/>
</dbReference>
<dbReference type="EMBL" id="VCDI01000008">
    <property type="protein sequence ID" value="TLU71218.1"/>
    <property type="molecule type" value="Genomic_DNA"/>
</dbReference>
<dbReference type="Pfam" id="PF00370">
    <property type="entry name" value="FGGY_N"/>
    <property type="match status" value="1"/>
</dbReference>
<accession>A0A5R9JAH9</accession>
<dbReference type="Gene3D" id="3.30.420.40">
    <property type="match status" value="2"/>
</dbReference>
<name>A0A5R9JAH9_9PROT</name>
<evidence type="ECO:0000256" key="4">
    <source>
        <dbReference type="RuleBase" id="RU003733"/>
    </source>
</evidence>
<evidence type="ECO:0000313" key="8">
    <source>
        <dbReference type="Proteomes" id="UP000305654"/>
    </source>
</evidence>
<dbReference type="InterPro" id="IPR018483">
    <property type="entry name" value="Carb_kinase_FGGY_CS"/>
</dbReference>
<keyword evidence="8" id="KW-1185">Reference proteome</keyword>
<sequence length="510" mass="54210">MIGRDLLLAIDVGTGSVRAALLDGAGETVAFAAQEHEQIVPQYGWSEQRPADWWIGAVAVIRRVLDALPGAAARIAAVGACGQMHATVLVDADGEPAVDAVPLWNDKRNRAEVDRFMRATHWRALLPVAGNPPSVAWWAFKLQWLQAHRSAEFARACMVLSPKDWINFKLTGAFAIDAPEASCSYLYDVARGGWSDQLAGLIGIDPALLPPVREPQEILAGISRRASAQTGLPEGIPVVVGISDFPAALLGSGVIAPGLASDVTGTSTLLTLCTALPVLDPVISNVRGALPNWSAFTILDAGGDAMRWARRAFHENAYAYERIVSLAADAPPGAGMLLFLPYLNGERLGERTNARAQFIGLTSSHGAGHLHRAVMEGVAFAAARNLRIMESAGNRLDRVVAAGGGAKTRLWLEIKASLYGCPVVTTAAEECGVLGCAMLAGTAVGFYPDLAGAAARLVRWTGEIQPNPRWMDIYANLKPIFEHAYEQSEVYWTMLEAAETAVGAAPGQPA</sequence>
<dbReference type="AlphaFoldDB" id="A0A5R9JAH9"/>
<dbReference type="PANTHER" id="PTHR43095">
    <property type="entry name" value="SUGAR KINASE"/>
    <property type="match status" value="1"/>
</dbReference>
<dbReference type="Pfam" id="PF02782">
    <property type="entry name" value="FGGY_C"/>
    <property type="match status" value="1"/>
</dbReference>
<comment type="similarity">
    <text evidence="1 4">Belongs to the FGGY kinase family.</text>
</comment>
<evidence type="ECO:0000256" key="3">
    <source>
        <dbReference type="ARBA" id="ARBA00022777"/>
    </source>
</evidence>
<dbReference type="PIRSF" id="PIRSF000538">
    <property type="entry name" value="GlpK"/>
    <property type="match status" value="1"/>
</dbReference>
<keyword evidence="2 4" id="KW-0808">Transferase</keyword>
<proteinExistence type="inferred from homology"/>
<dbReference type="InterPro" id="IPR018484">
    <property type="entry name" value="FGGY_N"/>
</dbReference>
<dbReference type="GO" id="GO:0016773">
    <property type="term" value="F:phosphotransferase activity, alcohol group as acceptor"/>
    <property type="evidence" value="ECO:0007669"/>
    <property type="project" value="InterPro"/>
</dbReference>
<reference evidence="7 8" key="1">
    <citation type="submission" date="2019-05" db="EMBL/GenBank/DDBJ databases">
        <authorList>
            <person name="Pankratov T."/>
            <person name="Grouzdev D."/>
        </authorList>
    </citation>
    <scope>NUCLEOTIDE SEQUENCE [LARGE SCALE GENOMIC DNA]</scope>
    <source>
        <strain evidence="7 8">KEBCLARHB70R</strain>
    </source>
</reference>
<evidence type="ECO:0000256" key="2">
    <source>
        <dbReference type="ARBA" id="ARBA00022679"/>
    </source>
</evidence>
<evidence type="ECO:0000313" key="7">
    <source>
        <dbReference type="EMBL" id="TLU71218.1"/>
    </source>
</evidence>
<feature type="domain" description="Carbohydrate kinase FGGY C-terminal" evidence="6">
    <location>
        <begin position="263"/>
        <end position="443"/>
    </location>
</feature>
<protein>
    <submittedName>
        <fullName evidence="7">Pentose kinase</fullName>
    </submittedName>
</protein>
<comment type="caution">
    <text evidence="7">The sequence shown here is derived from an EMBL/GenBank/DDBJ whole genome shotgun (WGS) entry which is preliminary data.</text>
</comment>
<gene>
    <name evidence="7" type="ORF">FE263_18690</name>
</gene>
<dbReference type="InterPro" id="IPR050406">
    <property type="entry name" value="FGGY_Carb_Kinase"/>
</dbReference>
<dbReference type="Proteomes" id="UP000305654">
    <property type="component" value="Unassembled WGS sequence"/>
</dbReference>
<dbReference type="GO" id="GO:0005975">
    <property type="term" value="P:carbohydrate metabolic process"/>
    <property type="evidence" value="ECO:0007669"/>
    <property type="project" value="InterPro"/>
</dbReference>
<dbReference type="InterPro" id="IPR043129">
    <property type="entry name" value="ATPase_NBD"/>
</dbReference>
<dbReference type="PROSITE" id="PS00445">
    <property type="entry name" value="FGGY_KINASES_2"/>
    <property type="match status" value="1"/>
</dbReference>